<dbReference type="HOGENOM" id="CLU_018986_2_0_5"/>
<dbReference type="GO" id="GO:0019346">
    <property type="term" value="P:transsulfuration"/>
    <property type="evidence" value="ECO:0007669"/>
    <property type="project" value="InterPro"/>
</dbReference>
<reference evidence="11" key="1">
    <citation type="journal article" date="2011" name="J. Bacteriol.">
        <title>Genome sequences of eight morphologically diverse alphaproteobacteria.</title>
        <authorList>
            <consortium name="US DOE Joint Genome Institute"/>
            <person name="Brown P.J."/>
            <person name="Kysela D.T."/>
            <person name="Buechlein A."/>
            <person name="Hemmerich C."/>
            <person name="Brun Y.V."/>
        </authorList>
    </citation>
    <scope>NUCLEOTIDE SEQUENCE [LARGE SCALE GENOMIC DNA]</scope>
    <source>
        <strain evidence="11">ATCC 17100 / ATH 3.1.1 / DSM 162 / LMG 4299</strain>
    </source>
</reference>
<dbReference type="OrthoDB" id="9805807at2"/>
<evidence type="ECO:0000256" key="4">
    <source>
        <dbReference type="ARBA" id="ARBA00019040"/>
    </source>
</evidence>
<evidence type="ECO:0000256" key="9">
    <source>
        <dbReference type="RuleBase" id="RU362118"/>
    </source>
</evidence>
<dbReference type="InterPro" id="IPR015422">
    <property type="entry name" value="PyrdxlP-dep_Trfase_small"/>
</dbReference>
<evidence type="ECO:0000256" key="5">
    <source>
        <dbReference type="ARBA" id="ARBA00022898"/>
    </source>
</evidence>
<dbReference type="InterPro" id="IPR054542">
    <property type="entry name" value="Cys_met_metab_PP"/>
</dbReference>
<evidence type="ECO:0000256" key="1">
    <source>
        <dbReference type="ARBA" id="ARBA00001933"/>
    </source>
</evidence>
<comment type="catalytic activity">
    <reaction evidence="7">
        <text>L-methionine + H2O = methanethiol + 2-oxobutanoate + NH4(+)</text>
        <dbReference type="Rhea" id="RHEA:23800"/>
        <dbReference type="ChEBI" id="CHEBI:15377"/>
        <dbReference type="ChEBI" id="CHEBI:16007"/>
        <dbReference type="ChEBI" id="CHEBI:16763"/>
        <dbReference type="ChEBI" id="CHEBI:28938"/>
        <dbReference type="ChEBI" id="CHEBI:57844"/>
        <dbReference type="EC" id="4.4.1.11"/>
    </reaction>
</comment>
<evidence type="ECO:0000313" key="11">
    <source>
        <dbReference type="Proteomes" id="UP000001399"/>
    </source>
</evidence>
<gene>
    <name evidence="10" type="ordered locus">Rvan_3148</name>
</gene>
<dbReference type="GO" id="GO:0030170">
    <property type="term" value="F:pyridoxal phosphate binding"/>
    <property type="evidence" value="ECO:0007669"/>
    <property type="project" value="InterPro"/>
</dbReference>
<dbReference type="PROSITE" id="PS00868">
    <property type="entry name" value="CYS_MET_METAB_PP"/>
    <property type="match status" value="1"/>
</dbReference>
<comment type="similarity">
    <text evidence="2">Belongs to the trans-sulfuration enzymes family. L-methionine gamma-lyase subfamily.</text>
</comment>
<evidence type="ECO:0000256" key="6">
    <source>
        <dbReference type="ARBA" id="ARBA00023239"/>
    </source>
</evidence>
<dbReference type="RefSeq" id="WP_013420715.1">
    <property type="nucleotide sequence ID" value="NC_014664.1"/>
</dbReference>
<dbReference type="FunFam" id="3.40.640.10:FF:000046">
    <property type="entry name" value="Cystathionine gamma-lyase"/>
    <property type="match status" value="1"/>
</dbReference>
<dbReference type="NCBIfam" id="TIGR01328">
    <property type="entry name" value="met_gam_lyase"/>
    <property type="match status" value="1"/>
</dbReference>
<dbReference type="FunFam" id="3.90.1150.10:FF:000033">
    <property type="entry name" value="Cystathionine gamma-synthase"/>
    <property type="match status" value="1"/>
</dbReference>
<dbReference type="KEGG" id="rva:Rvan_3148"/>
<dbReference type="AlphaFoldDB" id="E3I126"/>
<dbReference type="PIRSF" id="PIRSF001434">
    <property type="entry name" value="CGS"/>
    <property type="match status" value="1"/>
</dbReference>
<dbReference type="Gene3D" id="3.90.1150.10">
    <property type="entry name" value="Aspartate Aminotransferase, domain 1"/>
    <property type="match status" value="1"/>
</dbReference>
<keyword evidence="6 10" id="KW-0456">Lyase</keyword>
<keyword evidence="5 8" id="KW-0663">Pyridoxal phosphate</keyword>
<dbReference type="GO" id="GO:0018826">
    <property type="term" value="F:methionine gamma-lyase activity"/>
    <property type="evidence" value="ECO:0007669"/>
    <property type="project" value="UniProtKB-EC"/>
</dbReference>
<feature type="modified residue" description="N6-(pyridoxal phosphate)lysine" evidence="8">
    <location>
        <position position="211"/>
    </location>
</feature>
<keyword evidence="11" id="KW-1185">Reference proteome</keyword>
<dbReference type="PANTHER" id="PTHR11808:SF80">
    <property type="entry name" value="CYSTATHIONINE GAMMA-LYASE"/>
    <property type="match status" value="1"/>
</dbReference>
<sequence length="400" mass="43470">MADSERVPGFSTRAIHHDYDPLDYHGALNPPVFLTSTFAFPSTEIGTERFQGAAEGYIYSRVGNPTVSVLEKRLAALEEGEAALATSSGMGAITAVIWTLLKAGDEIVADKTLYGCTFALLHHQLQRFGIVTRFADLTDPAELKAAISEKTRLVLTETPSNPNMRVIDIAAIAEICQKAGILFAVDNTYCTPYLQRPIALGADIVVHSATKYLGGHGDLLAGAVVARKEHIEQFRLIGVKEMNGACISAFDAFLILRGLKTLSLRMGRHCETALKIAHDLESHPAVERVYFPGLDNHPQKALASRQMRGAFGGMIAMELKGGLPAGRAFMNAVQLATRAVSLGDAETLVQHPASMTHATYTAEERNKHGFTDGLIRLSVGLEDYEDIRVDLMRALDQLVR</sequence>
<name>E3I126_RHOVT</name>
<dbReference type="eggNOG" id="COG0626">
    <property type="taxonomic scope" value="Bacteria"/>
</dbReference>
<dbReference type="InterPro" id="IPR006237">
    <property type="entry name" value="L-Met_gamma_lys"/>
</dbReference>
<dbReference type="GO" id="GO:0009086">
    <property type="term" value="P:methionine biosynthetic process"/>
    <property type="evidence" value="ECO:0007669"/>
    <property type="project" value="UniProtKB-ARBA"/>
</dbReference>
<dbReference type="Gene3D" id="3.40.640.10">
    <property type="entry name" value="Type I PLP-dependent aspartate aminotransferase-like (Major domain)"/>
    <property type="match status" value="1"/>
</dbReference>
<dbReference type="InterPro" id="IPR015421">
    <property type="entry name" value="PyrdxlP-dep_Trfase_major"/>
</dbReference>
<dbReference type="SUPFAM" id="SSF53383">
    <property type="entry name" value="PLP-dependent transferases"/>
    <property type="match status" value="1"/>
</dbReference>
<dbReference type="CDD" id="cd00614">
    <property type="entry name" value="CGS_like"/>
    <property type="match status" value="1"/>
</dbReference>
<evidence type="ECO:0000313" key="10">
    <source>
        <dbReference type="EMBL" id="ADP72349.1"/>
    </source>
</evidence>
<protein>
    <recommendedName>
        <fullName evidence="4">L-methionine gamma-lyase</fullName>
        <ecNumber evidence="3">4.4.1.11</ecNumber>
    </recommendedName>
</protein>
<dbReference type="EC" id="4.4.1.11" evidence="3"/>
<accession>E3I126</accession>
<evidence type="ECO:0000256" key="7">
    <source>
        <dbReference type="ARBA" id="ARBA00049180"/>
    </source>
</evidence>
<dbReference type="GO" id="GO:0005737">
    <property type="term" value="C:cytoplasm"/>
    <property type="evidence" value="ECO:0007669"/>
    <property type="project" value="TreeGrafter"/>
</dbReference>
<evidence type="ECO:0000256" key="8">
    <source>
        <dbReference type="PIRSR" id="PIRSR001434-2"/>
    </source>
</evidence>
<proteinExistence type="inferred from homology"/>
<dbReference type="InterPro" id="IPR015424">
    <property type="entry name" value="PyrdxlP-dep_Trfase"/>
</dbReference>
<dbReference type="STRING" id="648757.Rvan_3148"/>
<dbReference type="Proteomes" id="UP000001399">
    <property type="component" value="Chromosome"/>
</dbReference>
<organism evidence="10 11">
    <name type="scientific">Rhodomicrobium vannielii (strain ATCC 17100 / DSM 162 / LMG 4299 / NCIMB 10020 / ATH 3.1.1)</name>
    <dbReference type="NCBI Taxonomy" id="648757"/>
    <lineage>
        <taxon>Bacteria</taxon>
        <taxon>Pseudomonadati</taxon>
        <taxon>Pseudomonadota</taxon>
        <taxon>Alphaproteobacteria</taxon>
        <taxon>Hyphomicrobiales</taxon>
        <taxon>Hyphomicrobiaceae</taxon>
        <taxon>Rhodomicrobium</taxon>
    </lineage>
</organism>
<evidence type="ECO:0000256" key="3">
    <source>
        <dbReference type="ARBA" id="ARBA00012222"/>
    </source>
</evidence>
<evidence type="ECO:0000256" key="2">
    <source>
        <dbReference type="ARBA" id="ARBA00008667"/>
    </source>
</evidence>
<dbReference type="PANTHER" id="PTHR11808">
    <property type="entry name" value="TRANS-SULFURATION ENZYME FAMILY MEMBER"/>
    <property type="match status" value="1"/>
</dbReference>
<dbReference type="InterPro" id="IPR000277">
    <property type="entry name" value="Cys/Met-Metab_PyrdxlP-dep_enz"/>
</dbReference>
<dbReference type="Pfam" id="PF01053">
    <property type="entry name" value="Cys_Met_Meta_PP"/>
    <property type="match status" value="1"/>
</dbReference>
<dbReference type="EMBL" id="CP002292">
    <property type="protein sequence ID" value="ADP72349.1"/>
    <property type="molecule type" value="Genomic_DNA"/>
</dbReference>
<comment type="cofactor">
    <cofactor evidence="1 9">
        <name>pyridoxal 5'-phosphate</name>
        <dbReference type="ChEBI" id="CHEBI:597326"/>
    </cofactor>
</comment>